<dbReference type="GO" id="GO:0000160">
    <property type="term" value="P:phosphorelay signal transduction system"/>
    <property type="evidence" value="ECO:0007669"/>
    <property type="project" value="InterPro"/>
</dbReference>
<dbReference type="Gene3D" id="3.40.50.2300">
    <property type="match status" value="1"/>
</dbReference>
<dbReference type="AlphaFoldDB" id="A0A562ZU75"/>
<evidence type="ECO:0000256" key="1">
    <source>
        <dbReference type="ARBA" id="ARBA00022553"/>
    </source>
</evidence>
<gene>
    <name evidence="4" type="ORF">FN976_07805</name>
</gene>
<dbReference type="SUPFAM" id="SSF52172">
    <property type="entry name" value="CheY-like"/>
    <property type="match status" value="1"/>
</dbReference>
<dbReference type="SMART" id="SM00448">
    <property type="entry name" value="REC"/>
    <property type="match status" value="1"/>
</dbReference>
<evidence type="ECO:0000259" key="3">
    <source>
        <dbReference type="PROSITE" id="PS50110"/>
    </source>
</evidence>
<evidence type="ECO:0000313" key="4">
    <source>
        <dbReference type="EMBL" id="TWO71888.1"/>
    </source>
</evidence>
<name>A0A562ZU75_9BURK</name>
<feature type="modified residue" description="4-aspartylphosphate" evidence="2">
    <location>
        <position position="65"/>
    </location>
</feature>
<organism evidence="4 5">
    <name type="scientific">Caenimonas sedimenti</name>
    <dbReference type="NCBI Taxonomy" id="2596921"/>
    <lineage>
        <taxon>Bacteria</taxon>
        <taxon>Pseudomonadati</taxon>
        <taxon>Pseudomonadota</taxon>
        <taxon>Betaproteobacteria</taxon>
        <taxon>Burkholderiales</taxon>
        <taxon>Comamonadaceae</taxon>
        <taxon>Caenimonas</taxon>
    </lineage>
</organism>
<reference evidence="4 5" key="1">
    <citation type="submission" date="2019-07" db="EMBL/GenBank/DDBJ databases">
        <title>Caenimonas sedimenti sp. nov., isolated from activated sludge.</title>
        <authorList>
            <person name="Xu J."/>
        </authorList>
    </citation>
    <scope>NUCLEOTIDE SEQUENCE [LARGE SCALE GENOMIC DNA]</scope>
    <source>
        <strain evidence="4 5">HX-9-20</strain>
    </source>
</reference>
<evidence type="ECO:0000313" key="5">
    <source>
        <dbReference type="Proteomes" id="UP000318199"/>
    </source>
</evidence>
<dbReference type="InterPro" id="IPR001789">
    <property type="entry name" value="Sig_transdc_resp-reg_receiver"/>
</dbReference>
<dbReference type="InterPro" id="IPR011006">
    <property type="entry name" value="CheY-like_superfamily"/>
</dbReference>
<dbReference type="EMBL" id="VOBQ01000005">
    <property type="protein sequence ID" value="TWO71888.1"/>
    <property type="molecule type" value="Genomic_DNA"/>
</dbReference>
<keyword evidence="1 2" id="KW-0597">Phosphoprotein</keyword>
<dbReference type="InterPro" id="IPR050595">
    <property type="entry name" value="Bact_response_regulator"/>
</dbReference>
<proteinExistence type="predicted"/>
<comment type="caution">
    <text evidence="4">The sequence shown here is derived from an EMBL/GenBank/DDBJ whole genome shotgun (WGS) entry which is preliminary data.</text>
</comment>
<protein>
    <submittedName>
        <fullName evidence="4">Response regulator transcription factor</fullName>
    </submittedName>
</protein>
<dbReference type="PANTHER" id="PTHR44591">
    <property type="entry name" value="STRESS RESPONSE REGULATOR PROTEIN 1"/>
    <property type="match status" value="1"/>
</dbReference>
<dbReference type="Proteomes" id="UP000318199">
    <property type="component" value="Unassembled WGS sequence"/>
</dbReference>
<evidence type="ECO:0000256" key="2">
    <source>
        <dbReference type="PROSITE-ProRule" id="PRU00169"/>
    </source>
</evidence>
<dbReference type="OrthoDB" id="8562345at2"/>
<accession>A0A562ZU75</accession>
<keyword evidence="5" id="KW-1185">Reference proteome</keyword>
<sequence length="140" mass="15196">MRPSREGLLAVDVLLVEDLRNVQAAMVDMLHGLGDYRVVATISTEAEALAWLDQHPGAWGLAVIDLVLDQGSGMSVIMRCRKTAPDARVVVFSNFVSPVIRAHCLKLGADAAFDKNSELSEFAEYCAHLSPHAKRPQPSA</sequence>
<feature type="domain" description="Response regulatory" evidence="3">
    <location>
        <begin position="12"/>
        <end position="130"/>
    </location>
</feature>
<dbReference type="PROSITE" id="PS50110">
    <property type="entry name" value="RESPONSE_REGULATORY"/>
    <property type="match status" value="1"/>
</dbReference>
<dbReference type="PANTHER" id="PTHR44591:SF25">
    <property type="entry name" value="CHEMOTAXIS TWO-COMPONENT RESPONSE REGULATOR"/>
    <property type="match status" value="1"/>
</dbReference>
<dbReference type="Pfam" id="PF00072">
    <property type="entry name" value="Response_reg"/>
    <property type="match status" value="1"/>
</dbReference>